<feature type="chain" id="PRO_5011443189" description="serine-type D-Ala-D-Ala carboxypeptidase" evidence="16">
    <location>
        <begin position="23"/>
        <end position="380"/>
    </location>
</feature>
<proteinExistence type="inferred from homology"/>
<dbReference type="InterPro" id="IPR018044">
    <property type="entry name" value="Peptidase_S11"/>
</dbReference>
<dbReference type="GO" id="GO:0006508">
    <property type="term" value="P:proteolysis"/>
    <property type="evidence" value="ECO:0007669"/>
    <property type="project" value="UniProtKB-KW"/>
</dbReference>
<comment type="catalytic activity">
    <reaction evidence="12">
        <text>Preferential cleavage: (Ac)2-L-Lys-D-Ala-|-D-Ala. Also transpeptidation of peptidyl-alanyl moieties that are N-acyl substituents of D-alanine.</text>
        <dbReference type="EC" id="3.4.16.4"/>
    </reaction>
</comment>
<evidence type="ECO:0000256" key="7">
    <source>
        <dbReference type="ARBA" id="ARBA00022729"/>
    </source>
</evidence>
<dbReference type="PRINTS" id="PR00725">
    <property type="entry name" value="DADACBPTASE1"/>
</dbReference>
<dbReference type="GO" id="GO:0008360">
    <property type="term" value="P:regulation of cell shape"/>
    <property type="evidence" value="ECO:0007669"/>
    <property type="project" value="UniProtKB-KW"/>
</dbReference>
<evidence type="ECO:0000256" key="13">
    <source>
        <dbReference type="PIRSR" id="PIRSR618044-1"/>
    </source>
</evidence>
<evidence type="ECO:0000256" key="14">
    <source>
        <dbReference type="PIRSR" id="PIRSR618044-2"/>
    </source>
</evidence>
<feature type="signal peptide" evidence="16">
    <location>
        <begin position="1"/>
        <end position="22"/>
    </location>
</feature>
<keyword evidence="7 16" id="KW-0732">Signal</keyword>
<evidence type="ECO:0000256" key="3">
    <source>
        <dbReference type="ARBA" id="ARBA00007164"/>
    </source>
</evidence>
<feature type="active site" evidence="13">
    <location>
        <position position="122"/>
    </location>
</feature>
<evidence type="ECO:0000256" key="16">
    <source>
        <dbReference type="SAM" id="SignalP"/>
    </source>
</evidence>
<dbReference type="InterPro" id="IPR012907">
    <property type="entry name" value="Peptidase_S11_C"/>
</dbReference>
<evidence type="ECO:0000256" key="11">
    <source>
        <dbReference type="ARBA" id="ARBA00023316"/>
    </source>
</evidence>
<evidence type="ECO:0000256" key="4">
    <source>
        <dbReference type="ARBA" id="ARBA00012448"/>
    </source>
</evidence>
<dbReference type="Pfam" id="PF07943">
    <property type="entry name" value="PBP5_C"/>
    <property type="match status" value="1"/>
</dbReference>
<evidence type="ECO:0000256" key="9">
    <source>
        <dbReference type="ARBA" id="ARBA00022960"/>
    </source>
</evidence>
<feature type="active site" description="Proton acceptor" evidence="13">
    <location>
        <position position="65"/>
    </location>
</feature>
<keyword evidence="9" id="KW-0133">Cell shape</keyword>
<feature type="domain" description="Peptidase S11 D-Ala-D-Ala carboxypeptidase A C-terminal" evidence="17">
    <location>
        <begin position="274"/>
        <end position="364"/>
    </location>
</feature>
<evidence type="ECO:0000259" key="17">
    <source>
        <dbReference type="SMART" id="SM00936"/>
    </source>
</evidence>
<keyword evidence="19" id="KW-1185">Reference proteome</keyword>
<dbReference type="GO" id="GO:0009252">
    <property type="term" value="P:peptidoglycan biosynthetic process"/>
    <property type="evidence" value="ECO:0007669"/>
    <property type="project" value="UniProtKB-UniPathway"/>
</dbReference>
<comment type="similarity">
    <text evidence="3 15">Belongs to the peptidase S11 family.</text>
</comment>
<evidence type="ECO:0000256" key="8">
    <source>
        <dbReference type="ARBA" id="ARBA00022801"/>
    </source>
</evidence>
<dbReference type="Gene3D" id="3.40.710.10">
    <property type="entry name" value="DD-peptidase/beta-lactamase superfamily"/>
    <property type="match status" value="1"/>
</dbReference>
<dbReference type="InterPro" id="IPR015956">
    <property type="entry name" value="Peniciliin-bd_prot_C_sf"/>
</dbReference>
<organism evidence="18 19">
    <name type="scientific">Thiohalomonas denitrificans</name>
    <dbReference type="NCBI Taxonomy" id="415747"/>
    <lineage>
        <taxon>Bacteria</taxon>
        <taxon>Pseudomonadati</taxon>
        <taxon>Pseudomonadota</taxon>
        <taxon>Gammaproteobacteria</taxon>
        <taxon>Thiohalomonadales</taxon>
        <taxon>Thiohalomonadaceae</taxon>
        <taxon>Thiohalomonas</taxon>
    </lineage>
</organism>
<dbReference type="EC" id="3.4.16.4" evidence="4"/>
<evidence type="ECO:0000313" key="18">
    <source>
        <dbReference type="EMBL" id="SCZ58075.1"/>
    </source>
</evidence>
<reference evidence="18 19" key="1">
    <citation type="submission" date="2016-10" db="EMBL/GenBank/DDBJ databases">
        <authorList>
            <person name="de Groot N.N."/>
        </authorList>
    </citation>
    <scope>NUCLEOTIDE SEQUENCE [LARGE SCALE GENOMIC DNA]</scope>
    <source>
        <strain evidence="18 19">HLD2</strain>
    </source>
</reference>
<dbReference type="OrthoDB" id="9795979at2"/>
<sequence>MSAILRRFSLLLLLFFTTAVSANLAFVPAPPGVKAEGYVLQDFHSGRILASVNENERMEPASLTKMMTAYVVFQELASGDIKLDDKVRISEKAWRTQGSRMFVEVDTKVTLEQLLKGVIIQSGNDASVAVAEYVAGSEEAFAALMNEYARKLGLTDTNFVNSTGLPHPEHYTTPRDMALLATGVIHDFPQFYEWYSIKEYTYNNITQHNRNKLLWRDEYVDGVKTGHTDSAGYCLVSSAKREDMRLVAVVMGTSGENARAQESQKLLNFGFRFFETHRLYESDTPLKEIRIWKGMSETLPLGLNREMYVTIPRGQYEQLDASLSVDSNIIAPAHKGQEFGTVTVQLGEEVLVEQPLVALQDIEEGGLWQRLLDDVMLWFY</sequence>
<keyword evidence="6" id="KW-0645">Protease</keyword>
<feature type="active site" description="Acyl-ester intermediate" evidence="13">
    <location>
        <position position="62"/>
    </location>
</feature>
<dbReference type="InterPro" id="IPR037167">
    <property type="entry name" value="Peptidase_S11_C_sf"/>
</dbReference>
<dbReference type="Proteomes" id="UP000199648">
    <property type="component" value="Unassembled WGS sequence"/>
</dbReference>
<protein>
    <recommendedName>
        <fullName evidence="4">serine-type D-Ala-D-Ala carboxypeptidase</fullName>
        <ecNumber evidence="4">3.4.16.4</ecNumber>
    </recommendedName>
</protein>
<accession>A0A1G5Q871</accession>
<dbReference type="SUPFAM" id="SSF69189">
    <property type="entry name" value="Penicillin-binding protein associated domain"/>
    <property type="match status" value="1"/>
</dbReference>
<evidence type="ECO:0000256" key="10">
    <source>
        <dbReference type="ARBA" id="ARBA00022984"/>
    </source>
</evidence>
<keyword evidence="11" id="KW-0961">Cell wall biogenesis/degradation</keyword>
<keyword evidence="8" id="KW-0378">Hydrolase</keyword>
<evidence type="ECO:0000256" key="1">
    <source>
        <dbReference type="ARBA" id="ARBA00003217"/>
    </source>
</evidence>
<dbReference type="PANTHER" id="PTHR21581">
    <property type="entry name" value="D-ALANYL-D-ALANINE CARBOXYPEPTIDASE"/>
    <property type="match status" value="1"/>
</dbReference>
<dbReference type="Pfam" id="PF00768">
    <property type="entry name" value="Peptidase_S11"/>
    <property type="match status" value="1"/>
</dbReference>
<dbReference type="InterPro" id="IPR001967">
    <property type="entry name" value="Peptidase_S11_N"/>
</dbReference>
<evidence type="ECO:0000256" key="6">
    <source>
        <dbReference type="ARBA" id="ARBA00022670"/>
    </source>
</evidence>
<dbReference type="GO" id="GO:0009002">
    <property type="term" value="F:serine-type D-Ala-D-Ala carboxypeptidase activity"/>
    <property type="evidence" value="ECO:0007669"/>
    <property type="project" value="UniProtKB-EC"/>
</dbReference>
<dbReference type="UniPathway" id="UPA00219"/>
<evidence type="ECO:0000256" key="2">
    <source>
        <dbReference type="ARBA" id="ARBA00004752"/>
    </source>
</evidence>
<keyword evidence="5 18" id="KW-0121">Carboxypeptidase</keyword>
<dbReference type="InterPro" id="IPR012338">
    <property type="entry name" value="Beta-lactam/transpept-like"/>
</dbReference>
<dbReference type="AlphaFoldDB" id="A0A1G5Q871"/>
<dbReference type="STRING" id="415747.SAMN03097708_01596"/>
<comment type="function">
    <text evidence="1">Removes C-terminal D-alanyl residues from sugar-peptide cell wall precursors.</text>
</comment>
<gene>
    <name evidence="18" type="ORF">SAMN03097708_01596</name>
</gene>
<dbReference type="RefSeq" id="WP_092995055.1">
    <property type="nucleotide sequence ID" value="NZ_FMWD01000004.1"/>
</dbReference>
<evidence type="ECO:0000256" key="12">
    <source>
        <dbReference type="ARBA" id="ARBA00034000"/>
    </source>
</evidence>
<keyword evidence="10" id="KW-0573">Peptidoglycan synthesis</keyword>
<evidence type="ECO:0000256" key="15">
    <source>
        <dbReference type="RuleBase" id="RU004016"/>
    </source>
</evidence>
<name>A0A1G5Q871_9GAMM</name>
<dbReference type="SUPFAM" id="SSF56601">
    <property type="entry name" value="beta-lactamase/transpeptidase-like"/>
    <property type="match status" value="1"/>
</dbReference>
<dbReference type="Gene3D" id="2.60.410.10">
    <property type="entry name" value="D-Ala-D-Ala carboxypeptidase, C-terminal domain"/>
    <property type="match status" value="1"/>
</dbReference>
<comment type="pathway">
    <text evidence="2">Cell wall biogenesis; peptidoglycan biosynthesis.</text>
</comment>
<dbReference type="PANTHER" id="PTHR21581:SF6">
    <property type="entry name" value="TRAFFICKING PROTEIN PARTICLE COMPLEX SUBUNIT 12"/>
    <property type="match status" value="1"/>
</dbReference>
<dbReference type="EMBL" id="FMWD01000004">
    <property type="protein sequence ID" value="SCZ58075.1"/>
    <property type="molecule type" value="Genomic_DNA"/>
</dbReference>
<dbReference type="SMART" id="SM00936">
    <property type="entry name" value="PBP5_C"/>
    <property type="match status" value="1"/>
</dbReference>
<feature type="binding site" evidence="14">
    <location>
        <position position="224"/>
    </location>
    <ligand>
        <name>substrate</name>
    </ligand>
</feature>
<evidence type="ECO:0000313" key="19">
    <source>
        <dbReference type="Proteomes" id="UP000199648"/>
    </source>
</evidence>
<evidence type="ECO:0000256" key="5">
    <source>
        <dbReference type="ARBA" id="ARBA00022645"/>
    </source>
</evidence>
<dbReference type="GO" id="GO:0071555">
    <property type="term" value="P:cell wall organization"/>
    <property type="evidence" value="ECO:0007669"/>
    <property type="project" value="UniProtKB-KW"/>
</dbReference>